<feature type="compositionally biased region" description="Polar residues" evidence="2">
    <location>
        <begin position="508"/>
        <end position="517"/>
    </location>
</feature>
<feature type="region of interest" description="Disordered" evidence="2">
    <location>
        <begin position="1"/>
        <end position="82"/>
    </location>
</feature>
<feature type="compositionally biased region" description="Acidic residues" evidence="2">
    <location>
        <begin position="683"/>
        <end position="693"/>
    </location>
</feature>
<feature type="compositionally biased region" description="Low complexity" evidence="2">
    <location>
        <begin position="9"/>
        <end position="18"/>
    </location>
</feature>
<feature type="compositionally biased region" description="Basic and acidic residues" evidence="2">
    <location>
        <begin position="779"/>
        <end position="795"/>
    </location>
</feature>
<feature type="region of interest" description="Disordered" evidence="2">
    <location>
        <begin position="265"/>
        <end position="396"/>
    </location>
</feature>
<dbReference type="InParanoid" id="A0A1V8TLS3"/>
<organism evidence="3 4">
    <name type="scientific">Cryoendolithus antarcticus</name>
    <dbReference type="NCBI Taxonomy" id="1507870"/>
    <lineage>
        <taxon>Eukaryota</taxon>
        <taxon>Fungi</taxon>
        <taxon>Dikarya</taxon>
        <taxon>Ascomycota</taxon>
        <taxon>Pezizomycotina</taxon>
        <taxon>Dothideomycetes</taxon>
        <taxon>Dothideomycetidae</taxon>
        <taxon>Cladosporiales</taxon>
        <taxon>Cladosporiaceae</taxon>
        <taxon>Cryoendolithus</taxon>
    </lineage>
</organism>
<evidence type="ECO:0000256" key="1">
    <source>
        <dbReference type="SAM" id="Coils"/>
    </source>
</evidence>
<dbReference type="OrthoDB" id="3438840at2759"/>
<evidence type="ECO:0000256" key="2">
    <source>
        <dbReference type="SAM" id="MobiDB-lite"/>
    </source>
</evidence>
<evidence type="ECO:0000313" key="3">
    <source>
        <dbReference type="EMBL" id="OQO12254.1"/>
    </source>
</evidence>
<dbReference type="EMBL" id="NAJO01000005">
    <property type="protein sequence ID" value="OQO12254.1"/>
    <property type="molecule type" value="Genomic_DNA"/>
</dbReference>
<feature type="compositionally biased region" description="Basic and acidic residues" evidence="2">
    <location>
        <begin position="291"/>
        <end position="312"/>
    </location>
</feature>
<dbReference type="Proteomes" id="UP000192596">
    <property type="component" value="Unassembled WGS sequence"/>
</dbReference>
<comment type="caution">
    <text evidence="3">The sequence shown here is derived from an EMBL/GenBank/DDBJ whole genome shotgun (WGS) entry which is preliminary data.</text>
</comment>
<accession>A0A1V8TLS3</accession>
<reference evidence="4" key="1">
    <citation type="submission" date="2017-03" db="EMBL/GenBank/DDBJ databases">
        <title>Genomes of endolithic fungi from Antarctica.</title>
        <authorList>
            <person name="Coleine C."/>
            <person name="Masonjones S."/>
            <person name="Stajich J.E."/>
        </authorList>
    </citation>
    <scope>NUCLEOTIDE SEQUENCE [LARGE SCALE GENOMIC DNA]</scope>
    <source>
        <strain evidence="4">CCFEE 5527</strain>
    </source>
</reference>
<feature type="compositionally biased region" description="Low complexity" evidence="2">
    <location>
        <begin position="349"/>
        <end position="364"/>
    </location>
</feature>
<gene>
    <name evidence="3" type="ORF">B0A48_02895</name>
</gene>
<keyword evidence="4" id="KW-1185">Reference proteome</keyword>
<dbReference type="STRING" id="1507870.A0A1V8TLS3"/>
<protein>
    <submittedName>
        <fullName evidence="3">Uncharacterized protein</fullName>
    </submittedName>
</protein>
<keyword evidence="1" id="KW-0175">Coiled coil</keyword>
<feature type="region of interest" description="Disordered" evidence="2">
    <location>
        <begin position="504"/>
        <end position="528"/>
    </location>
</feature>
<feature type="compositionally biased region" description="Acidic residues" evidence="2">
    <location>
        <begin position="577"/>
        <end position="590"/>
    </location>
</feature>
<feature type="compositionally biased region" description="Basic and acidic residues" evidence="2">
    <location>
        <begin position="556"/>
        <end position="576"/>
    </location>
</feature>
<dbReference type="AlphaFoldDB" id="A0A1V8TLS3"/>
<feature type="region of interest" description="Disordered" evidence="2">
    <location>
        <begin position="779"/>
        <end position="810"/>
    </location>
</feature>
<feature type="coiled-coil region" evidence="1">
    <location>
        <begin position="208"/>
        <end position="235"/>
    </location>
</feature>
<feature type="region of interest" description="Disordered" evidence="2">
    <location>
        <begin position="556"/>
        <end position="590"/>
    </location>
</feature>
<proteinExistence type="predicted"/>
<feature type="region of interest" description="Disordered" evidence="2">
    <location>
        <begin position="658"/>
        <end position="693"/>
    </location>
</feature>
<feature type="compositionally biased region" description="Polar residues" evidence="2">
    <location>
        <begin position="658"/>
        <end position="671"/>
    </location>
</feature>
<evidence type="ECO:0000313" key="4">
    <source>
        <dbReference type="Proteomes" id="UP000192596"/>
    </source>
</evidence>
<sequence>MDDKPLPSLPSKSSPTLTNPDMVLPDGVGYGDSSPDGSHRRPPSSGYLRDITNMDAGMRASMDSERSSAGARDVQREKRGLMSRKLMLLRSRSGETGDLPVVPRSVPHLEEDGEARKANGTMLVVPGFEESIDGVEETGEGRRMSIGSSFDMEDYNAIPAFLAKYKDSHPTDDENTDSESVAAHARATNGLDAHRQAQKDEQVSAMLSKRAEEILANAKKRLNLMEGNLRGARDLVAPLTAANLKRATSLGSSPANGYSARRFEAEQNRPGSPARQHRTLHAQASSPTMGRDFHLGHMRVHSENEVPERPRTAMESASGFTKGSRYPVRPNGRTANKALRGSQSFDSLSSVSTPRRPARVPVTPDLNLGPLPEDEDAVSPISSRDDSGYSLIYSDDPTRSISATDDLREQMTSLKGRISNLRDRAKKDSMRRQSMNSLRDVSPLNNAQHEAPGMYYFDQSSAKDAVLHSPTALDDAAGNYQAGNLPTPPQDNHYHFTGSRNAFAERTPGSQSFSRPTSRGPRNAGLGISTKDVKLMHKRTKSGTAIVSPAEHRYSHHQEQNGHRDMPGSFDFHDNDATPDADQGADIDPYDDVILPPPSPDEGATYDNDLRSDLDNESIYEDADDLPTSVVAHEDREDAFDYEHFFLHSAMATYQRSSSPAASDISNTSAETARAPAHQVVDDQPEDDEELADDTEIWHSPESDEYPPAMPETPEALRQIERKIHHSRTMSADSVSTVASFATATEGFRSGRASALDWPIPPSVDNSRPSTAVRIVTKDGDALSDRADSGVEIPRRPASSGSQGPRSALSPTMGFSFPVNGMMSPPMSPMSRVADPTAVAVNALLDPAGRILGLKDKAMMFGLAEGLRRAVSALQGGEEGVEKMVEVRRRLEEARLLLEGI</sequence>
<name>A0A1V8TLS3_9PEZI</name>